<keyword evidence="3" id="KW-1185">Reference proteome</keyword>
<sequence length="97" mass="11262">MTEKTGFLSNKKLKETVVTVGVLILVQIIFILLDGTGWEPNVRDTDFINNILNAKLFTEYFHFYSYPFFNFVTFLQLVAVIICVLAEILSFIFKKMK</sequence>
<name>A0ABY5JYK5_9BACI</name>
<evidence type="ECO:0000313" key="2">
    <source>
        <dbReference type="EMBL" id="UUI03922.1"/>
    </source>
</evidence>
<dbReference type="Pfam" id="PF14118">
    <property type="entry name" value="YfzA"/>
    <property type="match status" value="1"/>
</dbReference>
<dbReference type="Proteomes" id="UP001059773">
    <property type="component" value="Chromosome"/>
</dbReference>
<proteinExistence type="predicted"/>
<keyword evidence="1" id="KW-0812">Transmembrane</keyword>
<reference evidence="2" key="1">
    <citation type="submission" date="2022-07" db="EMBL/GenBank/DDBJ databases">
        <title>FELIX.</title>
        <authorList>
            <person name="Wan K.H."/>
            <person name="Park S."/>
            <person name="Lawrence Q."/>
            <person name="Eichenberger J.P."/>
            <person name="Booth B.W."/>
            <person name="Piaggio A.J."/>
            <person name="Chandler J.C."/>
            <person name="Franklin A.B."/>
            <person name="Celniker S.E."/>
        </authorList>
    </citation>
    <scope>NUCLEOTIDE SEQUENCE</scope>
    <source>
        <strain evidence="2">QA-1986 374</strain>
    </source>
</reference>
<dbReference type="RefSeq" id="WP_256708932.1">
    <property type="nucleotide sequence ID" value="NZ_CP101914.1"/>
</dbReference>
<dbReference type="EMBL" id="CP101914">
    <property type="protein sequence ID" value="UUI03922.1"/>
    <property type="molecule type" value="Genomic_DNA"/>
</dbReference>
<feature type="transmembrane region" description="Helical" evidence="1">
    <location>
        <begin position="68"/>
        <end position="93"/>
    </location>
</feature>
<gene>
    <name evidence="2" type="ORF">NP439_04295</name>
</gene>
<evidence type="ECO:0000313" key="3">
    <source>
        <dbReference type="Proteomes" id="UP001059773"/>
    </source>
</evidence>
<dbReference type="InterPro" id="IPR025627">
    <property type="entry name" value="YfzA"/>
</dbReference>
<keyword evidence="1" id="KW-0472">Membrane</keyword>
<organism evidence="2 3">
    <name type="scientific">Oceanobacillus jeddahense</name>
    <dbReference type="NCBI Taxonomy" id="1462527"/>
    <lineage>
        <taxon>Bacteria</taxon>
        <taxon>Bacillati</taxon>
        <taxon>Bacillota</taxon>
        <taxon>Bacilli</taxon>
        <taxon>Bacillales</taxon>
        <taxon>Bacillaceae</taxon>
        <taxon>Oceanobacillus</taxon>
    </lineage>
</organism>
<protein>
    <submittedName>
        <fullName evidence="2">YfzA family protein</fullName>
    </submittedName>
</protein>
<accession>A0ABY5JYK5</accession>
<evidence type="ECO:0000256" key="1">
    <source>
        <dbReference type="SAM" id="Phobius"/>
    </source>
</evidence>
<keyword evidence="1" id="KW-1133">Transmembrane helix</keyword>
<feature type="transmembrane region" description="Helical" evidence="1">
    <location>
        <begin position="16"/>
        <end position="33"/>
    </location>
</feature>